<evidence type="ECO:0000256" key="6">
    <source>
        <dbReference type="ARBA" id="ARBA00023136"/>
    </source>
</evidence>
<dbReference type="AlphaFoldDB" id="A0A2Z4MGL0"/>
<name>A0A2Z4MGL0_BREBE</name>
<dbReference type="InterPro" id="IPR037185">
    <property type="entry name" value="EmrE-like"/>
</dbReference>
<dbReference type="GO" id="GO:0022857">
    <property type="term" value="F:transmembrane transporter activity"/>
    <property type="evidence" value="ECO:0007669"/>
    <property type="project" value="InterPro"/>
</dbReference>
<organism evidence="9 10">
    <name type="scientific">Brevibacillus brevis</name>
    <name type="common">Bacillus brevis</name>
    <dbReference type="NCBI Taxonomy" id="1393"/>
    <lineage>
        <taxon>Bacteria</taxon>
        <taxon>Bacillati</taxon>
        <taxon>Bacillota</taxon>
        <taxon>Bacilli</taxon>
        <taxon>Bacillales</taxon>
        <taxon>Paenibacillaceae</taxon>
        <taxon>Brevibacillus</taxon>
    </lineage>
</organism>
<evidence type="ECO:0000313" key="10">
    <source>
        <dbReference type="Proteomes" id="UP000036061"/>
    </source>
</evidence>
<comment type="subcellular location">
    <subcellularLocation>
        <location evidence="1 7">Cell membrane</location>
        <topology evidence="1 7">Multi-pass membrane protein</topology>
    </subcellularLocation>
</comment>
<dbReference type="SUPFAM" id="SSF103481">
    <property type="entry name" value="Multidrug resistance efflux transporter EmrE"/>
    <property type="match status" value="1"/>
</dbReference>
<dbReference type="Pfam" id="PF00893">
    <property type="entry name" value="Multi_Drug_Res"/>
    <property type="match status" value="1"/>
</dbReference>
<dbReference type="GO" id="GO:0005886">
    <property type="term" value="C:plasma membrane"/>
    <property type="evidence" value="ECO:0007669"/>
    <property type="project" value="UniProtKB-SubCell"/>
</dbReference>
<dbReference type="InterPro" id="IPR045324">
    <property type="entry name" value="Small_multidrug_res"/>
</dbReference>
<dbReference type="FunFam" id="1.10.3730.20:FF:000001">
    <property type="entry name" value="Quaternary ammonium compound resistance transporter SugE"/>
    <property type="match status" value="1"/>
</dbReference>
<feature type="transmembrane region" description="Helical" evidence="8">
    <location>
        <begin position="29"/>
        <end position="50"/>
    </location>
</feature>
<evidence type="ECO:0000256" key="7">
    <source>
        <dbReference type="RuleBase" id="RU003942"/>
    </source>
</evidence>
<proteinExistence type="inferred from homology"/>
<evidence type="ECO:0000313" key="9">
    <source>
        <dbReference type="EMBL" id="AWX55647.1"/>
    </source>
</evidence>
<evidence type="ECO:0000256" key="3">
    <source>
        <dbReference type="ARBA" id="ARBA00022475"/>
    </source>
</evidence>
<reference evidence="9 10" key="1">
    <citation type="journal article" date="2015" name="Genome Announc.">
        <title>Draft Genome Sequence of Brevibacillus brevis DZQ7, a Plant Growth-Promoting Rhizobacterium with Broad-Spectrum Antimicrobial Activity.</title>
        <authorList>
            <person name="Hou Q."/>
            <person name="Wang C."/>
            <person name="Hou X."/>
            <person name="Xia Z."/>
            <person name="Ye J."/>
            <person name="Liu K."/>
            <person name="Liu H."/>
            <person name="Wang J."/>
            <person name="Guo H."/>
            <person name="Yu X."/>
            <person name="Yang Y."/>
            <person name="Du B."/>
            <person name="Ding Y."/>
        </authorList>
    </citation>
    <scope>NUCLEOTIDE SEQUENCE [LARGE SCALE GENOMIC DNA]</scope>
    <source>
        <strain evidence="9 10">DZQ7</strain>
    </source>
</reference>
<comment type="similarity">
    <text evidence="7">Belongs to the drug/metabolite transporter (DMT) superfamily. Small multidrug resistance (SMR) (TC 2.A.7.1) family.</text>
</comment>
<dbReference type="Gene3D" id="1.10.3730.20">
    <property type="match status" value="1"/>
</dbReference>
<dbReference type="EMBL" id="CP030117">
    <property type="protein sequence ID" value="AWX55647.1"/>
    <property type="molecule type" value="Genomic_DNA"/>
</dbReference>
<keyword evidence="3" id="KW-1003">Cell membrane</keyword>
<accession>A0A2Z4MGL0</accession>
<keyword evidence="4 7" id="KW-0812">Transmembrane</keyword>
<dbReference type="RefSeq" id="WP_048032414.1">
    <property type="nucleotide sequence ID" value="NZ_CP030117.1"/>
</dbReference>
<evidence type="ECO:0000256" key="4">
    <source>
        <dbReference type="ARBA" id="ARBA00022692"/>
    </source>
</evidence>
<evidence type="ECO:0000256" key="2">
    <source>
        <dbReference type="ARBA" id="ARBA00022448"/>
    </source>
</evidence>
<sequence>MGWVYLLLAGVCEVVSVTSIHHVNVGGGWRAKIVLVSGFTLSFLLLSLAMKTIPMGTAYAIWTGIGTVGSTIVCMVGYGESRDWRRMICMSMILFAVVGLKIVS</sequence>
<dbReference type="InterPro" id="IPR000390">
    <property type="entry name" value="Small_drug/metabolite_transptr"/>
</dbReference>
<dbReference type="Proteomes" id="UP000036061">
    <property type="component" value="Chromosome"/>
</dbReference>
<keyword evidence="2" id="KW-0813">Transport</keyword>
<keyword evidence="5 8" id="KW-1133">Transmembrane helix</keyword>
<evidence type="ECO:0000256" key="5">
    <source>
        <dbReference type="ARBA" id="ARBA00022989"/>
    </source>
</evidence>
<keyword evidence="6 8" id="KW-0472">Membrane</keyword>
<gene>
    <name evidence="9" type="ORF">AB432_011625</name>
</gene>
<evidence type="ECO:0000256" key="8">
    <source>
        <dbReference type="SAM" id="Phobius"/>
    </source>
</evidence>
<dbReference type="PANTHER" id="PTHR30561">
    <property type="entry name" value="SMR FAMILY PROTON-DEPENDENT DRUG EFFLUX TRANSPORTER SUGE"/>
    <property type="match status" value="1"/>
</dbReference>
<evidence type="ECO:0000256" key="1">
    <source>
        <dbReference type="ARBA" id="ARBA00004651"/>
    </source>
</evidence>
<feature type="transmembrane region" description="Helical" evidence="8">
    <location>
        <begin position="57"/>
        <end position="78"/>
    </location>
</feature>
<dbReference type="PANTHER" id="PTHR30561:SF0">
    <property type="entry name" value="GUANIDINIUM EXPORTER"/>
    <property type="match status" value="1"/>
</dbReference>
<protein>
    <submittedName>
        <fullName evidence="9">QacE family quaternary ammonium compound efflux SMR transporter</fullName>
    </submittedName>
</protein>